<sequence>MDDMPTNDDGPKFVPLEPGLSLRFHEAVLFQWCLKEVKYQMASVREPEPDDLESDVGKSSRESFRCFVNKLAQICDNELRGKTVTAFAVLQPGEIQYWFASNQRSSDELEQTRVYIADILRTLGTTPDDQLDGVYGTLLDKIVAFNRPVLKEHIKNLTRKDNIDHCAKVSEDEGTAEAQEAARNLQSLAGYRVLGEKATPENFAAQTRELLETIDKLYNSPFEGFFREKARADRDPTSKTPWSEVRHAFSRLQSYNIAVRYLISMRRRRHELFDDPVVVPVPSSARCSCPNLRRTVDGILKRFPEKLKIAEAYNAYIPDEQKKLMTGKIKMYANGKNDKFKPYVHAELVLLDAVLSYEQREGAALRFFAEADFDRYIGCSKPTCRLCKLYVDNHPSGVEFRASHGNIYHEWRAPDILDDGGVGVEEAKKARQKIHDKMLEALRQMIKRTITENVAERKQHDSNSSPTSYIGEGSSTYSPHLGGQAAIDRMDSISTRGAMDDSEDVSTTFGRLTLGSGGGESARAESSTPISGSSRDTTPHSA</sequence>
<feature type="region of interest" description="Disordered" evidence="1">
    <location>
        <begin position="497"/>
        <end position="542"/>
    </location>
</feature>
<organism evidence="2 3">
    <name type="scientific">Sordaria brevicollis</name>
    <dbReference type="NCBI Taxonomy" id="83679"/>
    <lineage>
        <taxon>Eukaryota</taxon>
        <taxon>Fungi</taxon>
        <taxon>Dikarya</taxon>
        <taxon>Ascomycota</taxon>
        <taxon>Pezizomycotina</taxon>
        <taxon>Sordariomycetes</taxon>
        <taxon>Sordariomycetidae</taxon>
        <taxon>Sordariales</taxon>
        <taxon>Sordariaceae</taxon>
        <taxon>Sordaria</taxon>
    </lineage>
</organism>
<comment type="caution">
    <text evidence="2">The sequence shown here is derived from an EMBL/GenBank/DDBJ whole genome shotgun (WGS) entry which is preliminary data.</text>
</comment>
<dbReference type="AlphaFoldDB" id="A0AAE0PIA6"/>
<gene>
    <name evidence="2" type="ORF">B0T20DRAFT_404444</name>
</gene>
<evidence type="ECO:0000256" key="1">
    <source>
        <dbReference type="SAM" id="MobiDB-lite"/>
    </source>
</evidence>
<feature type="region of interest" description="Disordered" evidence="1">
    <location>
        <begin position="453"/>
        <end position="482"/>
    </location>
</feature>
<dbReference type="InterPro" id="IPR027796">
    <property type="entry name" value="OTT_1508_deam-like"/>
</dbReference>
<dbReference type="Proteomes" id="UP001281003">
    <property type="component" value="Unassembled WGS sequence"/>
</dbReference>
<dbReference type="EMBL" id="JAUTDP010000003">
    <property type="protein sequence ID" value="KAK3400459.1"/>
    <property type="molecule type" value="Genomic_DNA"/>
</dbReference>
<keyword evidence="3" id="KW-1185">Reference proteome</keyword>
<dbReference type="PANTHER" id="PTHR42037:SF1">
    <property type="match status" value="1"/>
</dbReference>
<dbReference type="Pfam" id="PF14441">
    <property type="entry name" value="OTT_1508_deam"/>
    <property type="match status" value="1"/>
</dbReference>
<protein>
    <submittedName>
        <fullName evidence="2">Uncharacterized protein</fullName>
    </submittedName>
</protein>
<proteinExistence type="predicted"/>
<accession>A0AAE0PIA6</accession>
<reference evidence="2" key="2">
    <citation type="submission" date="2023-07" db="EMBL/GenBank/DDBJ databases">
        <authorList>
            <consortium name="Lawrence Berkeley National Laboratory"/>
            <person name="Haridas S."/>
            <person name="Hensen N."/>
            <person name="Bonometti L."/>
            <person name="Westerberg I."/>
            <person name="Brannstrom I.O."/>
            <person name="Guillou S."/>
            <person name="Cros-Aarteil S."/>
            <person name="Calhoun S."/>
            <person name="Kuo A."/>
            <person name="Mondo S."/>
            <person name="Pangilinan J."/>
            <person name="Riley R."/>
            <person name="LaButti K."/>
            <person name="Andreopoulos B."/>
            <person name="Lipzen A."/>
            <person name="Chen C."/>
            <person name="Yanf M."/>
            <person name="Daum C."/>
            <person name="Ng V."/>
            <person name="Clum A."/>
            <person name="Steindorff A."/>
            <person name="Ohm R."/>
            <person name="Martin F."/>
            <person name="Silar P."/>
            <person name="Natvig D."/>
            <person name="Lalanne C."/>
            <person name="Gautier V."/>
            <person name="Ament-velasquez S.L."/>
            <person name="Kruys A."/>
            <person name="Hutchinson M.I."/>
            <person name="Powell A.J."/>
            <person name="Barry K."/>
            <person name="Miller A.N."/>
            <person name="Grigoriev I.V."/>
            <person name="Debuchy R."/>
            <person name="Gladieux P."/>
            <person name="Thoren M.H."/>
            <person name="Johannesson H."/>
        </authorList>
    </citation>
    <scope>NUCLEOTIDE SEQUENCE</scope>
    <source>
        <strain evidence="2">FGSC 1904</strain>
    </source>
</reference>
<evidence type="ECO:0000313" key="3">
    <source>
        <dbReference type="Proteomes" id="UP001281003"/>
    </source>
</evidence>
<dbReference type="PANTHER" id="PTHR42037">
    <property type="match status" value="1"/>
</dbReference>
<name>A0AAE0PIA6_SORBR</name>
<evidence type="ECO:0000313" key="2">
    <source>
        <dbReference type="EMBL" id="KAK3400459.1"/>
    </source>
</evidence>
<reference evidence="2" key="1">
    <citation type="journal article" date="2023" name="Mol. Phylogenet. Evol.">
        <title>Genome-scale phylogeny and comparative genomics of the fungal order Sordariales.</title>
        <authorList>
            <person name="Hensen N."/>
            <person name="Bonometti L."/>
            <person name="Westerberg I."/>
            <person name="Brannstrom I.O."/>
            <person name="Guillou S."/>
            <person name="Cros-Aarteil S."/>
            <person name="Calhoun S."/>
            <person name="Haridas S."/>
            <person name="Kuo A."/>
            <person name="Mondo S."/>
            <person name="Pangilinan J."/>
            <person name="Riley R."/>
            <person name="LaButti K."/>
            <person name="Andreopoulos B."/>
            <person name="Lipzen A."/>
            <person name="Chen C."/>
            <person name="Yan M."/>
            <person name="Daum C."/>
            <person name="Ng V."/>
            <person name="Clum A."/>
            <person name="Steindorff A."/>
            <person name="Ohm R.A."/>
            <person name="Martin F."/>
            <person name="Silar P."/>
            <person name="Natvig D.O."/>
            <person name="Lalanne C."/>
            <person name="Gautier V."/>
            <person name="Ament-Velasquez S.L."/>
            <person name="Kruys A."/>
            <person name="Hutchinson M.I."/>
            <person name="Powell A.J."/>
            <person name="Barry K."/>
            <person name="Miller A.N."/>
            <person name="Grigoriev I.V."/>
            <person name="Debuchy R."/>
            <person name="Gladieux P."/>
            <person name="Hiltunen Thoren M."/>
            <person name="Johannesson H."/>
        </authorList>
    </citation>
    <scope>NUCLEOTIDE SEQUENCE</scope>
    <source>
        <strain evidence="2">FGSC 1904</strain>
    </source>
</reference>
<feature type="compositionally biased region" description="Polar residues" evidence="1">
    <location>
        <begin position="528"/>
        <end position="542"/>
    </location>
</feature>
<feature type="compositionally biased region" description="Polar residues" evidence="1">
    <location>
        <begin position="462"/>
        <end position="478"/>
    </location>
</feature>